<dbReference type="Gene3D" id="1.10.1900.10">
    <property type="entry name" value="c-terminal domain of poly(a) binding protein"/>
    <property type="match status" value="1"/>
</dbReference>
<sequence>MRKSSVRTLRQENNARERALSRESQREMTDVVVYLRGQDLSPLDQEEIRRDILEMVWEAEARGETMAQVVGQDYRTFCQEIVAAVPRRSRRVRMAAAVEELLPALSVLLGIWLVKKVVEALLRGEAVMHLTLTLGEAISMGVLLAASVGIVTYLCRTALEGERGRSRGKGFFMAWAFCVALLAAIFLPTFLLTNPLLTLWLPVAVAVVILPLLVHGVLARWMER</sequence>
<name>A0A3E2B6Q2_9FIRM</name>
<evidence type="ECO:0008006" key="5">
    <source>
        <dbReference type="Google" id="ProtNLM"/>
    </source>
</evidence>
<dbReference type="RefSeq" id="WP_117141406.1">
    <property type="nucleotide sequence ID" value="NZ_CAKXKJ010000003.1"/>
</dbReference>
<protein>
    <recommendedName>
        <fullName evidence="5">DUF1129 family protein</fullName>
    </recommendedName>
</protein>
<dbReference type="SUPFAM" id="SSF158560">
    <property type="entry name" value="BH3980-like"/>
    <property type="match status" value="1"/>
</dbReference>
<feature type="transmembrane region" description="Helical" evidence="2">
    <location>
        <begin position="134"/>
        <end position="159"/>
    </location>
</feature>
<evidence type="ECO:0000256" key="1">
    <source>
        <dbReference type="SAM" id="MobiDB-lite"/>
    </source>
</evidence>
<proteinExistence type="predicted"/>
<evidence type="ECO:0000256" key="2">
    <source>
        <dbReference type="SAM" id="Phobius"/>
    </source>
</evidence>
<feature type="region of interest" description="Disordered" evidence="1">
    <location>
        <begin position="1"/>
        <end position="23"/>
    </location>
</feature>
<keyword evidence="2" id="KW-1133">Transmembrane helix</keyword>
<gene>
    <name evidence="3" type="ORF">DV520_00255</name>
</gene>
<feature type="transmembrane region" description="Helical" evidence="2">
    <location>
        <begin position="171"/>
        <end position="191"/>
    </location>
</feature>
<evidence type="ECO:0000313" key="4">
    <source>
        <dbReference type="Proteomes" id="UP000260649"/>
    </source>
</evidence>
<dbReference type="Proteomes" id="UP000260649">
    <property type="component" value="Unassembled WGS sequence"/>
</dbReference>
<keyword evidence="4" id="KW-1185">Reference proteome</keyword>
<accession>A0A3E2B6Q2</accession>
<feature type="compositionally biased region" description="Basic and acidic residues" evidence="1">
    <location>
        <begin position="9"/>
        <end position="23"/>
    </location>
</feature>
<evidence type="ECO:0000313" key="3">
    <source>
        <dbReference type="EMBL" id="RFT07611.1"/>
    </source>
</evidence>
<dbReference type="AlphaFoldDB" id="A0A3E2B6Q2"/>
<feature type="transmembrane region" description="Helical" evidence="2">
    <location>
        <begin position="96"/>
        <end position="114"/>
    </location>
</feature>
<organism evidence="3 4">
    <name type="scientific">Evtepia gabavorous</name>
    <dbReference type="NCBI Taxonomy" id="2211183"/>
    <lineage>
        <taxon>Bacteria</taxon>
        <taxon>Bacillati</taxon>
        <taxon>Bacillota</taxon>
        <taxon>Clostridia</taxon>
        <taxon>Eubacteriales</taxon>
        <taxon>Evtepia</taxon>
    </lineage>
</organism>
<keyword evidence="2" id="KW-0472">Membrane</keyword>
<dbReference type="GeneID" id="97994164"/>
<keyword evidence="2" id="KW-0812">Transmembrane</keyword>
<dbReference type="EMBL" id="QQRQ01000001">
    <property type="protein sequence ID" value="RFT07611.1"/>
    <property type="molecule type" value="Genomic_DNA"/>
</dbReference>
<comment type="caution">
    <text evidence="3">The sequence shown here is derived from an EMBL/GenBank/DDBJ whole genome shotgun (WGS) entry which is preliminary data.</text>
</comment>
<feature type="transmembrane region" description="Helical" evidence="2">
    <location>
        <begin position="197"/>
        <end position="218"/>
    </location>
</feature>
<reference evidence="3 4" key="1">
    <citation type="submission" date="2018-07" db="EMBL/GenBank/DDBJ databases">
        <title>GABA Modulating Bacteria of the Human Gut Microbiota.</title>
        <authorList>
            <person name="Strandwitz P."/>
            <person name="Kim K.H."/>
            <person name="Terekhova D."/>
            <person name="Liu J.K."/>
            <person name="Sharma A."/>
            <person name="Levering J."/>
            <person name="Mcdonald D."/>
            <person name="Dietrich D."/>
            <person name="Ramadhar T.R."/>
            <person name="Lekbua A."/>
            <person name="Mroue N."/>
            <person name="Liston C."/>
            <person name="Stewart E.J."/>
            <person name="Dubin M.J."/>
            <person name="Zengler K."/>
            <person name="Knight R."/>
            <person name="Gilbert J.A."/>
            <person name="Clardy J."/>
            <person name="Lewis K."/>
        </authorList>
    </citation>
    <scope>NUCLEOTIDE SEQUENCE [LARGE SCALE GENOMIC DNA]</scope>
    <source>
        <strain evidence="3 4">KLE1738</strain>
    </source>
</reference>
<dbReference type="OrthoDB" id="1655249at2"/>